<protein>
    <submittedName>
        <fullName evidence="1">Uncharacterized protein</fullName>
    </submittedName>
</protein>
<name>A0A6M3M5H4_9ZZZZ</name>
<proteinExistence type="predicted"/>
<organism evidence="1">
    <name type="scientific">viral metagenome</name>
    <dbReference type="NCBI Taxonomy" id="1070528"/>
    <lineage>
        <taxon>unclassified sequences</taxon>
        <taxon>metagenomes</taxon>
        <taxon>organismal metagenomes</taxon>
    </lineage>
</organism>
<gene>
    <name evidence="1" type="ORF">MM171A00153_0072</name>
</gene>
<accession>A0A6M3M5H4</accession>
<dbReference type="AlphaFoldDB" id="A0A6M3M5H4"/>
<dbReference type="EMBL" id="MT143704">
    <property type="protein sequence ID" value="QJB01053.1"/>
    <property type="molecule type" value="Genomic_DNA"/>
</dbReference>
<reference evidence="1" key="1">
    <citation type="submission" date="2020-03" db="EMBL/GenBank/DDBJ databases">
        <title>The deep terrestrial virosphere.</title>
        <authorList>
            <person name="Holmfeldt K."/>
            <person name="Nilsson E."/>
            <person name="Simone D."/>
            <person name="Lopez-Fernandez M."/>
            <person name="Wu X."/>
            <person name="de Brujin I."/>
            <person name="Lundin D."/>
            <person name="Andersson A."/>
            <person name="Bertilsson S."/>
            <person name="Dopson M."/>
        </authorList>
    </citation>
    <scope>NUCLEOTIDE SEQUENCE</scope>
    <source>
        <strain evidence="1">MM171A00153</strain>
    </source>
</reference>
<sequence>MTVETLIVTSCLDCPWGWSRRQDELPEACHLASPTARRFTAAEQAPPMRAPRWCRLRRTPVLYRLEEHANQWVLPGVGAVSPVGRQIGEQEGP</sequence>
<evidence type="ECO:0000313" key="1">
    <source>
        <dbReference type="EMBL" id="QJB01053.1"/>
    </source>
</evidence>